<dbReference type="PROSITE" id="PS50061">
    <property type="entry name" value="ETS_DOMAIN_3"/>
    <property type="match status" value="1"/>
</dbReference>
<dbReference type="Proteomes" id="UP001217089">
    <property type="component" value="Unassembled WGS sequence"/>
</dbReference>
<dbReference type="InterPro" id="IPR036388">
    <property type="entry name" value="WH-like_DNA-bd_sf"/>
</dbReference>
<keyword evidence="2 3" id="KW-0238">DNA-binding</keyword>
<dbReference type="InterPro" id="IPR046328">
    <property type="entry name" value="ETS_fam"/>
</dbReference>
<evidence type="ECO:0000259" key="4">
    <source>
        <dbReference type="PROSITE" id="PS50061"/>
    </source>
</evidence>
<keyword evidence="6" id="KW-1185">Reference proteome</keyword>
<dbReference type="PANTHER" id="PTHR11849">
    <property type="entry name" value="ETS"/>
    <property type="match status" value="1"/>
</dbReference>
<evidence type="ECO:0000256" key="1">
    <source>
        <dbReference type="ARBA" id="ARBA00005562"/>
    </source>
</evidence>
<comment type="similarity">
    <text evidence="1 3">Belongs to the ETS family.</text>
</comment>
<dbReference type="SUPFAM" id="SSF46785">
    <property type="entry name" value="Winged helix' DNA-binding domain"/>
    <property type="match status" value="1"/>
</dbReference>
<keyword evidence="3" id="KW-0539">Nucleus</keyword>
<dbReference type="SMART" id="SM00413">
    <property type="entry name" value="ETS"/>
    <property type="match status" value="1"/>
</dbReference>
<evidence type="ECO:0000256" key="3">
    <source>
        <dbReference type="RuleBase" id="RU004019"/>
    </source>
</evidence>
<evidence type="ECO:0000313" key="6">
    <source>
        <dbReference type="Proteomes" id="UP001217089"/>
    </source>
</evidence>
<comment type="caution">
    <text evidence="5">The sequence shown here is derived from an EMBL/GenBank/DDBJ whole genome shotgun (WGS) entry which is preliminary data.</text>
</comment>
<dbReference type="PROSITE" id="PS00346">
    <property type="entry name" value="ETS_DOMAIN_2"/>
    <property type="match status" value="1"/>
</dbReference>
<dbReference type="InterPro" id="IPR000418">
    <property type="entry name" value="Ets_dom"/>
</dbReference>
<feature type="domain" description="ETS" evidence="4">
    <location>
        <begin position="157"/>
        <end position="237"/>
    </location>
</feature>
<dbReference type="EMBL" id="JARBDR010000793">
    <property type="protein sequence ID" value="KAJ8307081.1"/>
    <property type="molecule type" value="Genomic_DNA"/>
</dbReference>
<dbReference type="PANTHER" id="PTHR11849:SF282">
    <property type="entry name" value="ETV5-RELATED PROTEIN ETS96B"/>
    <property type="match status" value="1"/>
</dbReference>
<protein>
    <recommendedName>
        <fullName evidence="4">ETS domain-containing protein</fullName>
    </recommendedName>
</protein>
<dbReference type="PROSITE" id="PS00345">
    <property type="entry name" value="ETS_DOMAIN_1"/>
    <property type="match status" value="1"/>
</dbReference>
<organism evidence="5 6">
    <name type="scientific">Tegillarca granosa</name>
    <name type="common">Malaysian cockle</name>
    <name type="synonym">Anadara granosa</name>
    <dbReference type="NCBI Taxonomy" id="220873"/>
    <lineage>
        <taxon>Eukaryota</taxon>
        <taxon>Metazoa</taxon>
        <taxon>Spiralia</taxon>
        <taxon>Lophotrochozoa</taxon>
        <taxon>Mollusca</taxon>
        <taxon>Bivalvia</taxon>
        <taxon>Autobranchia</taxon>
        <taxon>Pteriomorphia</taxon>
        <taxon>Arcoida</taxon>
        <taxon>Arcoidea</taxon>
        <taxon>Arcidae</taxon>
        <taxon>Tegillarca</taxon>
    </lineage>
</organism>
<evidence type="ECO:0000256" key="2">
    <source>
        <dbReference type="ARBA" id="ARBA00023125"/>
    </source>
</evidence>
<reference evidence="5 6" key="1">
    <citation type="submission" date="2022-12" db="EMBL/GenBank/DDBJ databases">
        <title>Chromosome-level genome of Tegillarca granosa.</title>
        <authorList>
            <person name="Kim J."/>
        </authorList>
    </citation>
    <scope>NUCLEOTIDE SEQUENCE [LARGE SCALE GENOMIC DNA]</scope>
    <source>
        <strain evidence="5">Teg-2019</strain>
        <tissue evidence="5">Adductor muscle</tissue>
    </source>
</reference>
<evidence type="ECO:0000313" key="5">
    <source>
        <dbReference type="EMBL" id="KAJ8307081.1"/>
    </source>
</evidence>
<accession>A0ABQ9ERS7</accession>
<sequence>MERDCIWPTQILVDIEMERACIGPTQRDIELERACIGQTQTFKQKSFRRSHSDPDRSYLTTNSQCAYSRIVSSPYAHHFFKQEFHDRGYDMTAFTRNHAYPQAPSAPPSQMMSIKQEPRDQGYENGMEMKAELYRDFYFDRYHRDGPHPTYQRRGSLQLWQFLVALLDDPSNAAFIAWTGRGLEFKLIEPEEVARRWGLQKNRPAMNYDKLSRSLRYYYEKGIMQKVAGERYVYKFVCDPEALFSMAFPDNHRPILKTDCTRDDCFRDTNQTIENQTVPLTVGGHMTPSPVNPGHFTPGHMTSVHNLNMISPSHTTHMQSAEQHRFQYMQEMHRVYSTGQYMDNCDNSSPRETIIIEKTQKLELLSIQKRKKIC</sequence>
<dbReference type="PRINTS" id="PR00454">
    <property type="entry name" value="ETSDOMAIN"/>
</dbReference>
<dbReference type="Pfam" id="PF00178">
    <property type="entry name" value="Ets"/>
    <property type="match status" value="1"/>
</dbReference>
<name>A0ABQ9ERS7_TEGGR</name>
<gene>
    <name evidence="5" type="ORF">KUTeg_015165</name>
</gene>
<dbReference type="Gene3D" id="1.10.10.10">
    <property type="entry name" value="Winged helix-like DNA-binding domain superfamily/Winged helix DNA-binding domain"/>
    <property type="match status" value="1"/>
</dbReference>
<proteinExistence type="inferred from homology"/>
<dbReference type="InterPro" id="IPR036390">
    <property type="entry name" value="WH_DNA-bd_sf"/>
</dbReference>
<comment type="subcellular location">
    <subcellularLocation>
        <location evidence="3">Nucleus</location>
    </subcellularLocation>
</comment>